<protein>
    <recommendedName>
        <fullName evidence="4">Restriction endonuclease</fullName>
    </recommendedName>
</protein>
<dbReference type="EMBL" id="QHKI01000105">
    <property type="protein sequence ID" value="RSM62283.1"/>
    <property type="molecule type" value="Genomic_DNA"/>
</dbReference>
<dbReference type="OrthoDB" id="3650427at2"/>
<evidence type="ECO:0000313" key="2">
    <source>
        <dbReference type="EMBL" id="RSM62283.1"/>
    </source>
</evidence>
<accession>A0A428Y3X2</accession>
<dbReference type="AlphaFoldDB" id="A0A428Y3X2"/>
<evidence type="ECO:0000313" key="3">
    <source>
        <dbReference type="Proteomes" id="UP000287547"/>
    </source>
</evidence>
<name>A0A428Y3X2_KIBAR</name>
<comment type="caution">
    <text evidence="2">The sequence shown here is derived from an EMBL/GenBank/DDBJ whole genome shotgun (WGS) entry which is preliminary data.</text>
</comment>
<dbReference type="Proteomes" id="UP000287547">
    <property type="component" value="Unassembled WGS sequence"/>
</dbReference>
<feature type="region of interest" description="Disordered" evidence="1">
    <location>
        <begin position="289"/>
        <end position="308"/>
    </location>
</feature>
<evidence type="ECO:0000256" key="1">
    <source>
        <dbReference type="SAM" id="MobiDB-lite"/>
    </source>
</evidence>
<reference evidence="2 3" key="1">
    <citation type="submission" date="2018-05" db="EMBL/GenBank/DDBJ databases">
        <title>Evolution of GPA BGCs.</title>
        <authorList>
            <person name="Waglechner N."/>
            <person name="Wright G.D."/>
        </authorList>
    </citation>
    <scope>NUCLEOTIDE SEQUENCE [LARGE SCALE GENOMIC DNA]</scope>
    <source>
        <strain evidence="2 3">A82846</strain>
    </source>
</reference>
<proteinExistence type="predicted"/>
<evidence type="ECO:0008006" key="4">
    <source>
        <dbReference type="Google" id="ProtNLM"/>
    </source>
</evidence>
<sequence length="308" mass="33519">MTAEQRAALDACHPGGQARFWGTQPHLDAHMSKVTTGDIVLFTGAKIVRGVGEIGVSFRNSAFADSLWSPDVDKGSYHNVYSLLDLERTSIPYEEIWELPGFKVNDNFMGLRVLDEEKSATVIEGLGVESMTAWRAAVDQERQLSAALSRGSEVVPPEAVHTTTTTYERAAGTLTVNRAEALLVKAFRETLAKDIQVGRVRMPVGVTDLHVVGPDGVEIVEAKSDSSHNYVRQALGQLLDYVVHSPEPATRLTALFPGKPADSDIALLHRYGIDCVYAGDTTFDRVEAPTASRQHMKQVWGNGEASTA</sequence>
<organism evidence="2 3">
    <name type="scientific">Kibdelosporangium aridum</name>
    <dbReference type="NCBI Taxonomy" id="2030"/>
    <lineage>
        <taxon>Bacteria</taxon>
        <taxon>Bacillati</taxon>
        <taxon>Actinomycetota</taxon>
        <taxon>Actinomycetes</taxon>
        <taxon>Pseudonocardiales</taxon>
        <taxon>Pseudonocardiaceae</taxon>
        <taxon>Kibdelosporangium</taxon>
    </lineage>
</organism>
<gene>
    <name evidence="2" type="ORF">DMH04_52550</name>
</gene>